<dbReference type="Proteomes" id="UP000179095">
    <property type="component" value="Unassembled WGS sequence"/>
</dbReference>
<evidence type="ECO:0008006" key="3">
    <source>
        <dbReference type="Google" id="ProtNLM"/>
    </source>
</evidence>
<protein>
    <recommendedName>
        <fullName evidence="3">DUF5723 domain-containing protein</fullName>
    </recommendedName>
</protein>
<gene>
    <name evidence="1" type="ORF">A3F86_01940</name>
</gene>
<sequence>MKKLFAAMLLVSLLASFSHGLIFIGSKQAGMGGTGVASAIGLNAVAYNPAGMLGGPNGELLLSLGAVNQGLDQVVNSLTAATSPAQFMVDNYNNVLNANGTLSGILGINAKQIGISVLLPSLQATLSKPATGTIAGSFSTLGEGAVILTLGHTFTTPGLPIASLDVGLNAKYVYAALGSLTIGGNPLVGTNVTATQTYWIGNGTGFDLGAKTSVAVPAVADFKVGIAMRNIAQSVKYTPSNRTDTYTGVATGAPTLTTGTEILSAETTATAPAITTIGCAGTIPSIGLEFAADIESISGGTGPLAVAADTVTHLGLEYPLLARTLILRAGTASGQSSSVSTIGAKINIPFVTLEIANVIDNKNALNTSYVLDAGVAF</sequence>
<evidence type="ECO:0000313" key="2">
    <source>
        <dbReference type="Proteomes" id="UP000179095"/>
    </source>
</evidence>
<name>A0A1F4RJL1_UNCSA</name>
<accession>A0A1F4RJL1</accession>
<dbReference type="EMBL" id="METQ01000056">
    <property type="protein sequence ID" value="OGC08375.1"/>
    <property type="molecule type" value="Genomic_DNA"/>
</dbReference>
<comment type="caution">
    <text evidence="1">The sequence shown here is derived from an EMBL/GenBank/DDBJ whole genome shotgun (WGS) entry which is preliminary data.</text>
</comment>
<dbReference type="STRING" id="1802568.A3F86_01940"/>
<organism evidence="1 2">
    <name type="scientific">candidate division WOR-1 bacterium RIFCSPLOWO2_12_FULL_45_9</name>
    <dbReference type="NCBI Taxonomy" id="1802568"/>
    <lineage>
        <taxon>Bacteria</taxon>
        <taxon>Bacillati</taxon>
        <taxon>Saganbacteria</taxon>
    </lineage>
</organism>
<reference evidence="1 2" key="1">
    <citation type="journal article" date="2016" name="Nat. Commun.">
        <title>Thousands of microbial genomes shed light on interconnected biogeochemical processes in an aquifer system.</title>
        <authorList>
            <person name="Anantharaman K."/>
            <person name="Brown C.T."/>
            <person name="Hug L.A."/>
            <person name="Sharon I."/>
            <person name="Castelle C.J."/>
            <person name="Probst A.J."/>
            <person name="Thomas B.C."/>
            <person name="Singh A."/>
            <person name="Wilkins M.J."/>
            <person name="Karaoz U."/>
            <person name="Brodie E.L."/>
            <person name="Williams K.H."/>
            <person name="Hubbard S.S."/>
            <person name="Banfield J.F."/>
        </authorList>
    </citation>
    <scope>NUCLEOTIDE SEQUENCE [LARGE SCALE GENOMIC DNA]</scope>
</reference>
<dbReference type="AlphaFoldDB" id="A0A1F4RJL1"/>
<proteinExistence type="predicted"/>
<dbReference type="Gene3D" id="2.40.160.60">
    <property type="entry name" value="Outer membrane protein transport protein (OMPP1/FadL/TodX)"/>
    <property type="match status" value="1"/>
</dbReference>
<evidence type="ECO:0000313" key="1">
    <source>
        <dbReference type="EMBL" id="OGC08375.1"/>
    </source>
</evidence>